<dbReference type="GO" id="GO:0005886">
    <property type="term" value="C:plasma membrane"/>
    <property type="evidence" value="ECO:0007669"/>
    <property type="project" value="UniProtKB-SubCell"/>
</dbReference>
<dbReference type="InterPro" id="IPR000917">
    <property type="entry name" value="Sulfatase_N"/>
</dbReference>
<feature type="domain" description="Sulfatase N-terminal" evidence="8">
    <location>
        <begin position="156"/>
        <end position="446"/>
    </location>
</feature>
<feature type="transmembrane region" description="Helical" evidence="7">
    <location>
        <begin position="12"/>
        <end position="32"/>
    </location>
</feature>
<feature type="transmembrane region" description="Helical" evidence="7">
    <location>
        <begin position="60"/>
        <end position="81"/>
    </location>
</feature>
<evidence type="ECO:0000256" key="5">
    <source>
        <dbReference type="ARBA" id="ARBA00022989"/>
    </source>
</evidence>
<sequence length="616" mass="71852">MKELNKKRLSKMLLLALVIFICMMMYFTVWYMRRYFPNWHMRTVLYAFNGPYHHMFIKKYLKQVIISALGMAFLVVAALYFIEKDARKHHYHYQVKALAVVIALLTVLSSVHEANSYAKTINLNYYLNRQLHPSSFVRDHYVDPAHTKITFPKKKRNIIYVYLESMERSYMDRKHGGDHNVNLIPELTKLAQENNSFSDSKGYVNGAHSLTGTTWTIGGIVAATSGLYLSPQYNNNEYNNSDVFYPTITNFGDLLHKQGYKQVFLLGSDAYFGGRDRYFRSHGHYEVEDYLYAKKHHMISKQYKKWWGYEDEKLFGFAKKRLNKLGKSSQPFNFTMLTADTHITGGYRCRLCKHEHKTRYEDVISCSSRQVTKFIRWCQKQKWYKNTTIILSGDHPSMSSKIQKGTPWSKRLVYTCYINAAAKRSNHKRRSFSTEDNFPTSLAAMGVKIEGDRLGLGTNLYSNKLTYTEKYGFEQMRKNQTMRSPFIEKLMETQRSHRIDVQHYDGVLPQVELSLKDVKMRDRYCEVTIHSIKVPRNFKLAQLEVNAGYRADGAYGNTLIINAGQIGKPIKIRVDDKTIRKNAKRKNIKTFYANAYVRDEGGLTYKVGAATSRYIW</sequence>
<protein>
    <recommendedName>
        <fullName evidence="8">Sulfatase N-terminal domain-containing protein</fullName>
    </recommendedName>
</protein>
<comment type="subcellular location">
    <subcellularLocation>
        <location evidence="1">Cell membrane</location>
        <topology evidence="1">Multi-pass membrane protein</topology>
    </subcellularLocation>
</comment>
<dbReference type="InParanoid" id="A0A3G9JGA1"/>
<evidence type="ECO:0000256" key="7">
    <source>
        <dbReference type="SAM" id="Phobius"/>
    </source>
</evidence>
<dbReference type="SUPFAM" id="SSF53649">
    <property type="entry name" value="Alkaline phosphatase-like"/>
    <property type="match status" value="1"/>
</dbReference>
<feature type="transmembrane region" description="Helical" evidence="7">
    <location>
        <begin position="93"/>
        <end position="111"/>
    </location>
</feature>
<dbReference type="KEGG" id="ebm:SG0102_23390"/>
<evidence type="ECO:0000256" key="6">
    <source>
        <dbReference type="ARBA" id="ARBA00023136"/>
    </source>
</evidence>
<dbReference type="InterPro" id="IPR050448">
    <property type="entry name" value="OpgB/LTA_synthase_biosynth"/>
</dbReference>
<name>A0A3G9JGA1_9FIRM</name>
<evidence type="ECO:0000259" key="8">
    <source>
        <dbReference type="Pfam" id="PF00884"/>
    </source>
</evidence>
<evidence type="ECO:0000256" key="2">
    <source>
        <dbReference type="ARBA" id="ARBA00004936"/>
    </source>
</evidence>
<dbReference type="Proteomes" id="UP000268059">
    <property type="component" value="Chromosome"/>
</dbReference>
<evidence type="ECO:0000313" key="9">
    <source>
        <dbReference type="EMBL" id="BBH27405.1"/>
    </source>
</evidence>
<dbReference type="PANTHER" id="PTHR47371:SF3">
    <property type="entry name" value="PHOSPHOGLYCEROL TRANSFERASE I"/>
    <property type="match status" value="1"/>
</dbReference>
<comment type="pathway">
    <text evidence="2">Cell wall biogenesis; lipoteichoic acid biosynthesis.</text>
</comment>
<dbReference type="CDD" id="cd16015">
    <property type="entry name" value="LTA_synthase"/>
    <property type="match status" value="1"/>
</dbReference>
<proteinExistence type="predicted"/>
<reference evidence="9 10" key="1">
    <citation type="submission" date="2018-11" db="EMBL/GenBank/DDBJ databases">
        <title>Novel Erysipelotrichaceae bacterium isolated from small intestine of a swine.</title>
        <authorList>
            <person name="Kim J.S."/>
            <person name="Choe H."/>
            <person name="Lee Y.R."/>
            <person name="Kim K.M."/>
            <person name="Park D.S."/>
        </authorList>
    </citation>
    <scope>NUCLEOTIDE SEQUENCE [LARGE SCALE GENOMIC DNA]</scope>
    <source>
        <strain evidence="9 10">SG0102</strain>
    </source>
</reference>
<dbReference type="FunCoup" id="A0A3G9JGA1">
    <property type="interactions" value="123"/>
</dbReference>
<keyword evidence="5 7" id="KW-1133">Transmembrane helix</keyword>
<keyword evidence="4 7" id="KW-0812">Transmembrane</keyword>
<gene>
    <name evidence="9" type="ORF">SG0102_23390</name>
</gene>
<dbReference type="Pfam" id="PF00884">
    <property type="entry name" value="Sulfatase"/>
    <property type="match status" value="1"/>
</dbReference>
<evidence type="ECO:0000256" key="4">
    <source>
        <dbReference type="ARBA" id="ARBA00022692"/>
    </source>
</evidence>
<dbReference type="InterPro" id="IPR017850">
    <property type="entry name" value="Alkaline_phosphatase_core_sf"/>
</dbReference>
<keyword evidence="3" id="KW-1003">Cell membrane</keyword>
<evidence type="ECO:0000313" key="10">
    <source>
        <dbReference type="Proteomes" id="UP000268059"/>
    </source>
</evidence>
<dbReference type="PANTHER" id="PTHR47371">
    <property type="entry name" value="LIPOTEICHOIC ACID SYNTHASE"/>
    <property type="match status" value="1"/>
</dbReference>
<evidence type="ECO:0000256" key="3">
    <source>
        <dbReference type="ARBA" id="ARBA00022475"/>
    </source>
</evidence>
<dbReference type="Gene3D" id="3.40.720.10">
    <property type="entry name" value="Alkaline Phosphatase, subunit A"/>
    <property type="match status" value="1"/>
</dbReference>
<keyword evidence="6 7" id="KW-0472">Membrane</keyword>
<dbReference type="EMBL" id="AP019309">
    <property type="protein sequence ID" value="BBH27405.1"/>
    <property type="molecule type" value="Genomic_DNA"/>
</dbReference>
<organism evidence="9 10">
    <name type="scientific">Intestinibaculum porci</name>
    <dbReference type="NCBI Taxonomy" id="2487118"/>
    <lineage>
        <taxon>Bacteria</taxon>
        <taxon>Bacillati</taxon>
        <taxon>Bacillota</taxon>
        <taxon>Erysipelotrichia</taxon>
        <taxon>Erysipelotrichales</taxon>
        <taxon>Erysipelotrichaceae</taxon>
        <taxon>Intestinibaculum</taxon>
    </lineage>
</organism>
<evidence type="ECO:0000256" key="1">
    <source>
        <dbReference type="ARBA" id="ARBA00004651"/>
    </source>
</evidence>
<accession>A0A3G9JGA1</accession>
<keyword evidence="10" id="KW-1185">Reference proteome</keyword>
<dbReference type="AlphaFoldDB" id="A0A3G9JGA1"/>